<gene>
    <name evidence="1" type="ORF">GHK45_11445</name>
</gene>
<evidence type="ECO:0000313" key="1">
    <source>
        <dbReference type="EMBL" id="MQW04381.1"/>
    </source>
</evidence>
<comment type="caution">
    <text evidence="1">The sequence shown here is derived from an EMBL/GenBank/DDBJ whole genome shotgun (WGS) entry which is preliminary data.</text>
</comment>
<sequence length="64" mass="7323">MIWSLLRLVAIVHVVVPKPLRTFGPDALKPVIKRDLPNRRGNLRLCGWGRIVLTGRLICWKNVP</sequence>
<accession>A0A6A7ZR90</accession>
<organism evidence="1">
    <name type="scientific">Rhizobium meliloti</name>
    <name type="common">Ensifer meliloti</name>
    <name type="synonym">Sinorhizobium meliloti</name>
    <dbReference type="NCBI Taxonomy" id="382"/>
    <lineage>
        <taxon>Bacteria</taxon>
        <taxon>Pseudomonadati</taxon>
        <taxon>Pseudomonadota</taxon>
        <taxon>Alphaproteobacteria</taxon>
        <taxon>Hyphomicrobiales</taxon>
        <taxon>Rhizobiaceae</taxon>
        <taxon>Sinorhizobium/Ensifer group</taxon>
        <taxon>Sinorhizobium</taxon>
    </lineage>
</organism>
<dbReference type="EMBL" id="WISP01000085">
    <property type="protein sequence ID" value="MQW04381.1"/>
    <property type="molecule type" value="Genomic_DNA"/>
</dbReference>
<name>A0A6A7ZR90_RHIML</name>
<reference evidence="1" key="1">
    <citation type="journal article" date="2013" name="Genome Biol.">
        <title>Comparative genomics of the core and accessory genomes of 48 Sinorhizobium strains comprising five genospecies.</title>
        <authorList>
            <person name="Sugawara M."/>
            <person name="Epstein B."/>
            <person name="Badgley B.D."/>
            <person name="Unno T."/>
            <person name="Xu L."/>
            <person name="Reese J."/>
            <person name="Gyaneshwar P."/>
            <person name="Denny R."/>
            <person name="Mudge J."/>
            <person name="Bharti A.K."/>
            <person name="Farmer A.D."/>
            <person name="May G.D."/>
            <person name="Woodward J.E."/>
            <person name="Medigue C."/>
            <person name="Vallenet D."/>
            <person name="Lajus A."/>
            <person name="Rouy Z."/>
            <person name="Martinez-Vaz B."/>
            <person name="Tiffin P."/>
            <person name="Young N.D."/>
            <person name="Sadowsky M.J."/>
        </authorList>
    </citation>
    <scope>NUCLEOTIDE SEQUENCE</scope>
    <source>
        <strain evidence="1">M30</strain>
    </source>
</reference>
<proteinExistence type="predicted"/>
<protein>
    <submittedName>
        <fullName evidence="1">Uncharacterized protein</fullName>
    </submittedName>
</protein>
<dbReference type="AlphaFoldDB" id="A0A6A7ZR90"/>